<feature type="non-terminal residue" evidence="1">
    <location>
        <position position="1"/>
    </location>
</feature>
<gene>
    <name evidence="1" type="ORF">TorRG33x02_346100</name>
</gene>
<evidence type="ECO:0000313" key="2">
    <source>
        <dbReference type="Proteomes" id="UP000237000"/>
    </source>
</evidence>
<name>A0A2P5AN49_TREOI</name>
<keyword evidence="2" id="KW-1185">Reference proteome</keyword>
<comment type="caution">
    <text evidence="1">The sequence shown here is derived from an EMBL/GenBank/DDBJ whole genome shotgun (WGS) entry which is preliminary data.</text>
</comment>
<dbReference type="EMBL" id="JXTC01000769">
    <property type="protein sequence ID" value="PON37964.1"/>
    <property type="molecule type" value="Genomic_DNA"/>
</dbReference>
<dbReference type="AlphaFoldDB" id="A0A2P5AN49"/>
<dbReference type="STRING" id="63057.A0A2P5AN49"/>
<dbReference type="OrthoDB" id="10287383at2759"/>
<sequence>NTSSSPKLERQSDFVNFLMNDDEHALIWTFDLISDIHNLSKVAVLRGNLVAIQSIRSNSDSCGNRGDSRDSVHVYYVRSEYEKEQEIDLFGGIVGTLSSPDAEFIF</sequence>
<reference evidence="2" key="1">
    <citation type="submission" date="2016-06" db="EMBL/GenBank/DDBJ databases">
        <title>Parallel loss of symbiosis genes in relatives of nitrogen-fixing non-legume Parasponia.</title>
        <authorList>
            <person name="Van Velzen R."/>
            <person name="Holmer R."/>
            <person name="Bu F."/>
            <person name="Rutten L."/>
            <person name="Van Zeijl A."/>
            <person name="Liu W."/>
            <person name="Santuari L."/>
            <person name="Cao Q."/>
            <person name="Sharma T."/>
            <person name="Shen D."/>
            <person name="Roswanjaya Y."/>
            <person name="Wardhani T."/>
            <person name="Kalhor M.S."/>
            <person name="Jansen J."/>
            <person name="Van den Hoogen J."/>
            <person name="Gungor B."/>
            <person name="Hartog M."/>
            <person name="Hontelez J."/>
            <person name="Verver J."/>
            <person name="Yang W.-C."/>
            <person name="Schijlen E."/>
            <person name="Repin R."/>
            <person name="Schilthuizen M."/>
            <person name="Schranz E."/>
            <person name="Heidstra R."/>
            <person name="Miyata K."/>
            <person name="Fedorova E."/>
            <person name="Kohlen W."/>
            <person name="Bisseling T."/>
            <person name="Smit S."/>
            <person name="Geurts R."/>
        </authorList>
    </citation>
    <scope>NUCLEOTIDE SEQUENCE [LARGE SCALE GENOMIC DNA]</scope>
    <source>
        <strain evidence="2">cv. RG33-2</strain>
    </source>
</reference>
<evidence type="ECO:0000313" key="1">
    <source>
        <dbReference type="EMBL" id="PON37964.1"/>
    </source>
</evidence>
<proteinExistence type="predicted"/>
<dbReference type="Proteomes" id="UP000237000">
    <property type="component" value="Unassembled WGS sequence"/>
</dbReference>
<accession>A0A2P5AN49</accession>
<protein>
    <submittedName>
        <fullName evidence="1">Uncharacterized protein</fullName>
    </submittedName>
</protein>
<organism evidence="1 2">
    <name type="scientific">Trema orientale</name>
    <name type="common">Charcoal tree</name>
    <name type="synonym">Celtis orientalis</name>
    <dbReference type="NCBI Taxonomy" id="63057"/>
    <lineage>
        <taxon>Eukaryota</taxon>
        <taxon>Viridiplantae</taxon>
        <taxon>Streptophyta</taxon>
        <taxon>Embryophyta</taxon>
        <taxon>Tracheophyta</taxon>
        <taxon>Spermatophyta</taxon>
        <taxon>Magnoliopsida</taxon>
        <taxon>eudicotyledons</taxon>
        <taxon>Gunneridae</taxon>
        <taxon>Pentapetalae</taxon>
        <taxon>rosids</taxon>
        <taxon>fabids</taxon>
        <taxon>Rosales</taxon>
        <taxon>Cannabaceae</taxon>
        <taxon>Trema</taxon>
    </lineage>
</organism>
<dbReference type="InParanoid" id="A0A2P5AN49"/>